<feature type="compositionally biased region" description="Polar residues" evidence="1">
    <location>
        <begin position="690"/>
        <end position="705"/>
    </location>
</feature>
<dbReference type="RefSeq" id="XP_018987016.1">
    <property type="nucleotide sequence ID" value="XM_019127972.1"/>
</dbReference>
<gene>
    <name evidence="3" type="ORF">BABINDRAFT_159945</name>
</gene>
<feature type="compositionally biased region" description="Low complexity" evidence="1">
    <location>
        <begin position="381"/>
        <end position="391"/>
    </location>
</feature>
<dbReference type="STRING" id="984486.A0A1E3QVK1"/>
<feature type="region of interest" description="Disordered" evidence="1">
    <location>
        <begin position="1"/>
        <end position="69"/>
    </location>
</feature>
<feature type="domain" description="Skg3/CAF120-like PH-like" evidence="2">
    <location>
        <begin position="241"/>
        <end position="337"/>
    </location>
</feature>
<accession>A0A1E3QVK1</accession>
<dbReference type="EMBL" id="KV454427">
    <property type="protein sequence ID" value="ODQ81688.1"/>
    <property type="molecule type" value="Genomic_DNA"/>
</dbReference>
<organism evidence="3 4">
    <name type="scientific">Babjeviella inositovora NRRL Y-12698</name>
    <dbReference type="NCBI Taxonomy" id="984486"/>
    <lineage>
        <taxon>Eukaryota</taxon>
        <taxon>Fungi</taxon>
        <taxon>Dikarya</taxon>
        <taxon>Ascomycota</taxon>
        <taxon>Saccharomycotina</taxon>
        <taxon>Pichiomycetes</taxon>
        <taxon>Serinales incertae sedis</taxon>
        <taxon>Babjeviella</taxon>
    </lineage>
</organism>
<protein>
    <recommendedName>
        <fullName evidence="2">Skg3/CAF120-like PH-like domain-containing protein</fullName>
    </recommendedName>
</protein>
<proteinExistence type="predicted"/>
<dbReference type="OrthoDB" id="5563754at2759"/>
<keyword evidence="4" id="KW-1185">Reference proteome</keyword>
<feature type="compositionally biased region" description="Polar residues" evidence="1">
    <location>
        <begin position="598"/>
        <end position="633"/>
    </location>
</feature>
<feature type="compositionally biased region" description="Low complexity" evidence="1">
    <location>
        <begin position="658"/>
        <end position="669"/>
    </location>
</feature>
<evidence type="ECO:0000313" key="4">
    <source>
        <dbReference type="Proteomes" id="UP000094336"/>
    </source>
</evidence>
<evidence type="ECO:0000259" key="2">
    <source>
        <dbReference type="Pfam" id="PF25381"/>
    </source>
</evidence>
<name>A0A1E3QVK1_9ASCO</name>
<dbReference type="Pfam" id="PF25381">
    <property type="entry name" value="PH_26"/>
    <property type="match status" value="2"/>
</dbReference>
<dbReference type="Proteomes" id="UP000094336">
    <property type="component" value="Unassembled WGS sequence"/>
</dbReference>
<reference evidence="4" key="1">
    <citation type="submission" date="2016-05" db="EMBL/GenBank/DDBJ databases">
        <title>Comparative genomics of biotechnologically important yeasts.</title>
        <authorList>
            <consortium name="DOE Joint Genome Institute"/>
            <person name="Riley R."/>
            <person name="Haridas S."/>
            <person name="Wolfe K.H."/>
            <person name="Lopes M.R."/>
            <person name="Hittinger C.T."/>
            <person name="Goker M."/>
            <person name="Salamov A."/>
            <person name="Wisecaver J."/>
            <person name="Long T.M."/>
            <person name="Aerts A.L."/>
            <person name="Barry K."/>
            <person name="Choi C."/>
            <person name="Clum A."/>
            <person name="Coughlan A.Y."/>
            <person name="Deshpande S."/>
            <person name="Douglass A.P."/>
            <person name="Hanson S.J."/>
            <person name="Klenk H.-P."/>
            <person name="Labutti K."/>
            <person name="Lapidus A."/>
            <person name="Lindquist E."/>
            <person name="Lipzen A."/>
            <person name="Meier-Kolthoff J.P."/>
            <person name="Ohm R.A."/>
            <person name="Otillar R.P."/>
            <person name="Pangilinan J."/>
            <person name="Peng Y."/>
            <person name="Rokas A."/>
            <person name="Rosa C.A."/>
            <person name="Scheuner C."/>
            <person name="Sibirny A.A."/>
            <person name="Slot J.C."/>
            <person name="Stielow J.B."/>
            <person name="Sun H."/>
            <person name="Kurtzman C.P."/>
            <person name="Blackwell M."/>
            <person name="Grigoriev I.V."/>
            <person name="Jeffries T.W."/>
        </authorList>
    </citation>
    <scope>NUCLEOTIDE SEQUENCE [LARGE SCALE GENOMIC DNA]</scope>
    <source>
        <strain evidence="4">NRRL Y-12698</strain>
    </source>
</reference>
<dbReference type="AlphaFoldDB" id="A0A1E3QVK1"/>
<feature type="region of interest" description="Disordered" evidence="1">
    <location>
        <begin position="381"/>
        <end position="401"/>
    </location>
</feature>
<sequence>MAFSKFFSRSRSGTPPPPSADTYKPQLSSPLRESTNRNDDPFESPYETLVSQSPTPQLSVPRSRRESRLPSPVIRQSLVFASPDDDDMGTWELPSDVPEQLIPIVTLMNAQQIRVYREGKFQIPVGKFSSPNPAGSFNAASWTDVRGQLCGNELTIWPLSQNLSDDSVYINIIDAHVQAIPNELKIVVSTDLFASYSMKFSTAKRFESWLAAFKLSQFEYISLNEAFTATVVAWKGLGLSDISYLLNSKHGARDWVDIRLPHLLSKWVKCYMVISDSPNKKKSGRVELYASDKISKKNLVAHVENAFAIFNVYPQTHKVVDENGMLKLHGGIKVNEKYLDLFAHSSDDSRKRRSLSVRRSSDVQPPAFHFAHSRTVSTSSAVSVSSDGSSSPALNGKKKEAKHKYQTFQSLYIMPKRHGSVKNVETMIRTYLPLISSFKLYGKPDQLLSSKKEPDSLLFAMPHLPKSQYLSFRDAEQVINSGLGGLFSSNAGEIMYWRNAFKATLLAMINSPEGFHGCGHLSEIYSSDEMDNVHASRSSSSIVGGIPKSKRHSKISGRYGLSQPVADDFVRQVDELIIDKQQGKTRPGATIAMGNGFYSGSSPSTRGEVYQRQSPPLSPRGQSFYNADDSSWQSKRDRVPHPFAQEPYRGVETELGKSSSSSLPSTISSGVVPPLSELPNKVFQRRRNDSSNLGLSQEKSSLVIV</sequence>
<dbReference type="InterPro" id="IPR058155">
    <property type="entry name" value="Skg3/CAF120-like_PH"/>
</dbReference>
<feature type="domain" description="Skg3/CAF120-like PH-like" evidence="2">
    <location>
        <begin position="393"/>
        <end position="459"/>
    </location>
</feature>
<feature type="region of interest" description="Disordered" evidence="1">
    <location>
        <begin position="581"/>
        <end position="705"/>
    </location>
</feature>
<dbReference type="GeneID" id="30145825"/>
<evidence type="ECO:0000313" key="3">
    <source>
        <dbReference type="EMBL" id="ODQ81688.1"/>
    </source>
</evidence>
<evidence type="ECO:0000256" key="1">
    <source>
        <dbReference type="SAM" id="MobiDB-lite"/>
    </source>
</evidence>